<keyword evidence="1" id="KW-0694">RNA-binding</keyword>
<name>A0A8J7TL39_9BACT</name>
<evidence type="ECO:0000313" key="4">
    <source>
        <dbReference type="Proteomes" id="UP000664277"/>
    </source>
</evidence>
<dbReference type="PROSITE" id="PS50102">
    <property type="entry name" value="RRM"/>
    <property type="match status" value="1"/>
</dbReference>
<sequence>MNNQTKLFVGNLSFKVTETELQEVFAQAGEVVSVSIPTDKATGKKRGFGFVEMQSQEAAEQAIKDFNGRALAGREMSVSMARPKAAK</sequence>
<dbReference type="SUPFAM" id="SSF54928">
    <property type="entry name" value="RNA-binding domain, RBD"/>
    <property type="match status" value="1"/>
</dbReference>
<dbReference type="InterPro" id="IPR035979">
    <property type="entry name" value="RBD_domain_sf"/>
</dbReference>
<dbReference type="SMART" id="SM00360">
    <property type="entry name" value="RRM"/>
    <property type="match status" value="1"/>
</dbReference>
<dbReference type="PANTHER" id="PTHR48027">
    <property type="entry name" value="HETEROGENEOUS NUCLEAR RIBONUCLEOPROTEIN 87F-RELATED"/>
    <property type="match status" value="1"/>
</dbReference>
<dbReference type="EMBL" id="JAFLCK010000008">
    <property type="protein sequence ID" value="MBN8660189.1"/>
    <property type="molecule type" value="Genomic_DNA"/>
</dbReference>
<dbReference type="Pfam" id="PF00076">
    <property type="entry name" value="RRM_1"/>
    <property type="match status" value="1"/>
</dbReference>
<dbReference type="Proteomes" id="UP000664277">
    <property type="component" value="Unassembled WGS sequence"/>
</dbReference>
<accession>A0A8J7TL39</accession>
<dbReference type="Gene3D" id="3.30.70.330">
    <property type="match status" value="1"/>
</dbReference>
<dbReference type="GO" id="GO:0003723">
    <property type="term" value="F:RNA binding"/>
    <property type="evidence" value="ECO:0007669"/>
    <property type="project" value="UniProtKB-KW"/>
</dbReference>
<evidence type="ECO:0000259" key="2">
    <source>
        <dbReference type="PROSITE" id="PS50102"/>
    </source>
</evidence>
<gene>
    <name evidence="3" type="ORF">J0M35_07480</name>
</gene>
<dbReference type="InterPro" id="IPR000504">
    <property type="entry name" value="RRM_dom"/>
</dbReference>
<reference evidence="3" key="1">
    <citation type="submission" date="2021-02" db="EMBL/GenBank/DDBJ databases">
        <title>Genome-Resolved Metagenomics of a Microbial Community Performing Photosynthetic Biological Nutrient Removal.</title>
        <authorList>
            <person name="Mcdaniel E.A."/>
        </authorList>
    </citation>
    <scope>NUCLEOTIDE SEQUENCE</scope>
    <source>
        <strain evidence="3">UWPOB_OBS1</strain>
    </source>
</reference>
<protein>
    <submittedName>
        <fullName evidence="3">RNA-binding protein</fullName>
    </submittedName>
</protein>
<dbReference type="InterPro" id="IPR012677">
    <property type="entry name" value="Nucleotide-bd_a/b_plait_sf"/>
</dbReference>
<dbReference type="AlphaFoldDB" id="A0A8J7TL39"/>
<feature type="domain" description="RRM" evidence="2">
    <location>
        <begin position="5"/>
        <end position="83"/>
    </location>
</feature>
<dbReference type="InterPro" id="IPR052462">
    <property type="entry name" value="SLIRP/GR-RBP-like"/>
</dbReference>
<evidence type="ECO:0000313" key="3">
    <source>
        <dbReference type="EMBL" id="MBN8660189.1"/>
    </source>
</evidence>
<organism evidence="3 4">
    <name type="scientific">Candidatus Obscuribacter phosphatis</name>
    <dbReference type="NCBI Taxonomy" id="1906157"/>
    <lineage>
        <taxon>Bacteria</taxon>
        <taxon>Bacillati</taxon>
        <taxon>Candidatus Melainabacteria</taxon>
        <taxon>Candidatus Obscuribacterales</taxon>
        <taxon>Candidatus Obscuribacteraceae</taxon>
        <taxon>Candidatus Obscuribacter</taxon>
    </lineage>
</organism>
<comment type="caution">
    <text evidence="3">The sequence shown here is derived from an EMBL/GenBank/DDBJ whole genome shotgun (WGS) entry which is preliminary data.</text>
</comment>
<evidence type="ECO:0000256" key="1">
    <source>
        <dbReference type="ARBA" id="ARBA00022884"/>
    </source>
</evidence>
<proteinExistence type="predicted"/>